<dbReference type="AlphaFoldDB" id="A0A9Q0YJV3"/>
<evidence type="ECO:0000259" key="3">
    <source>
        <dbReference type="Pfam" id="PF00685"/>
    </source>
</evidence>
<dbReference type="Pfam" id="PF00685">
    <property type="entry name" value="Sulfotransfer_1"/>
    <property type="match status" value="1"/>
</dbReference>
<reference evidence="4" key="1">
    <citation type="submission" date="2021-10" db="EMBL/GenBank/DDBJ databases">
        <title>Tropical sea cucumber genome reveals ecological adaptation and Cuvierian tubules defense mechanism.</title>
        <authorList>
            <person name="Chen T."/>
        </authorList>
    </citation>
    <scope>NUCLEOTIDE SEQUENCE</scope>
    <source>
        <strain evidence="4">Nanhai2018</strain>
        <tissue evidence="4">Muscle</tissue>
    </source>
</reference>
<dbReference type="GO" id="GO:0008146">
    <property type="term" value="F:sulfotransferase activity"/>
    <property type="evidence" value="ECO:0007669"/>
    <property type="project" value="InterPro"/>
</dbReference>
<proteinExistence type="inferred from homology"/>
<keyword evidence="2" id="KW-0808">Transferase</keyword>
<comment type="similarity">
    <text evidence="1">Belongs to the sulfotransferase 1 family.</text>
</comment>
<comment type="caution">
    <text evidence="4">The sequence shown here is derived from an EMBL/GenBank/DDBJ whole genome shotgun (WGS) entry which is preliminary data.</text>
</comment>
<organism evidence="4 5">
    <name type="scientific">Holothuria leucospilota</name>
    <name type="common">Black long sea cucumber</name>
    <name type="synonym">Mertensiothuria leucospilota</name>
    <dbReference type="NCBI Taxonomy" id="206669"/>
    <lineage>
        <taxon>Eukaryota</taxon>
        <taxon>Metazoa</taxon>
        <taxon>Echinodermata</taxon>
        <taxon>Eleutherozoa</taxon>
        <taxon>Echinozoa</taxon>
        <taxon>Holothuroidea</taxon>
        <taxon>Aspidochirotacea</taxon>
        <taxon>Aspidochirotida</taxon>
        <taxon>Holothuriidae</taxon>
        <taxon>Holothuria</taxon>
    </lineage>
</organism>
<dbReference type="EMBL" id="JAIZAY010000019">
    <property type="protein sequence ID" value="KAJ8023694.1"/>
    <property type="molecule type" value="Genomic_DNA"/>
</dbReference>
<sequence length="234" mass="27313">MAGDVFDFNSIIVHKDGFPLPYLTNEGFMKELENMELREDDIFVVTYPKSGTHWMQEIVQLILVNGHGEKLNNSHRRMRIELADVKSKSPEVIEAAGPTLRHMKEDPSPRVFTTHVPYSLLPKKFREKSCKLIYVYRHPKDVIVSFFNYLSQRHDIHGVGSVKKTHSSKQFASFFDIITSGKCMCFVPLQLQYGSWFDHVIGYYKHREDENMFSVSYEKMKKKSQTGVHYTVRK</sequence>
<evidence type="ECO:0000256" key="1">
    <source>
        <dbReference type="ARBA" id="ARBA00005771"/>
    </source>
</evidence>
<feature type="domain" description="Sulfotransferase" evidence="3">
    <location>
        <begin position="40"/>
        <end position="224"/>
    </location>
</feature>
<protein>
    <submittedName>
        <fullName evidence="4">Amine sulfotransferase</fullName>
    </submittedName>
</protein>
<dbReference type="InterPro" id="IPR000863">
    <property type="entry name" value="Sulfotransferase_dom"/>
</dbReference>
<dbReference type="SUPFAM" id="SSF52540">
    <property type="entry name" value="P-loop containing nucleoside triphosphate hydrolases"/>
    <property type="match status" value="1"/>
</dbReference>
<dbReference type="InterPro" id="IPR027417">
    <property type="entry name" value="P-loop_NTPase"/>
</dbReference>
<dbReference type="Gene3D" id="3.40.50.300">
    <property type="entry name" value="P-loop containing nucleotide triphosphate hydrolases"/>
    <property type="match status" value="1"/>
</dbReference>
<dbReference type="OrthoDB" id="205623at2759"/>
<dbReference type="Proteomes" id="UP001152320">
    <property type="component" value="Chromosome 19"/>
</dbReference>
<gene>
    <name evidence="4" type="ORF">HOLleu_36201</name>
</gene>
<accession>A0A9Q0YJV3</accession>
<evidence type="ECO:0000256" key="2">
    <source>
        <dbReference type="ARBA" id="ARBA00022679"/>
    </source>
</evidence>
<dbReference type="PANTHER" id="PTHR11783">
    <property type="entry name" value="SULFOTRANSFERASE SULT"/>
    <property type="match status" value="1"/>
</dbReference>
<evidence type="ECO:0000313" key="4">
    <source>
        <dbReference type="EMBL" id="KAJ8023694.1"/>
    </source>
</evidence>
<name>A0A9Q0YJV3_HOLLE</name>
<keyword evidence="5" id="KW-1185">Reference proteome</keyword>
<evidence type="ECO:0000313" key="5">
    <source>
        <dbReference type="Proteomes" id="UP001152320"/>
    </source>
</evidence>